<dbReference type="Gene3D" id="3.30.40.10">
    <property type="entry name" value="Zinc/RING finger domain, C3HC4 (zinc finger)"/>
    <property type="match status" value="1"/>
</dbReference>
<evidence type="ECO:0000259" key="1">
    <source>
        <dbReference type="PROSITE" id="PS50271"/>
    </source>
</evidence>
<feature type="domain" description="UBP-type" evidence="1">
    <location>
        <begin position="16"/>
        <end position="103"/>
    </location>
</feature>
<evidence type="ECO:0000313" key="3">
    <source>
        <dbReference type="Proteomes" id="UP001152755"/>
    </source>
</evidence>
<dbReference type="SUPFAM" id="SSF57850">
    <property type="entry name" value="RING/U-box"/>
    <property type="match status" value="1"/>
</dbReference>
<comment type="caution">
    <text evidence="2">The sequence shown here is derived from an EMBL/GenBank/DDBJ whole genome shotgun (WGS) entry which is preliminary data.</text>
</comment>
<dbReference type="AlphaFoldDB" id="A0A9X4M1C7"/>
<dbReference type="EMBL" id="JANRHA010000012">
    <property type="protein sequence ID" value="MDG3016215.1"/>
    <property type="molecule type" value="Genomic_DNA"/>
</dbReference>
<dbReference type="Pfam" id="PF02148">
    <property type="entry name" value="zf-UBP"/>
    <property type="match status" value="1"/>
</dbReference>
<dbReference type="Proteomes" id="UP001152755">
    <property type="component" value="Unassembled WGS sequence"/>
</dbReference>
<name>A0A9X4M1C7_9ACTN</name>
<dbReference type="InterPro" id="IPR013083">
    <property type="entry name" value="Znf_RING/FYVE/PHD"/>
</dbReference>
<evidence type="ECO:0000313" key="2">
    <source>
        <dbReference type="EMBL" id="MDG3016215.1"/>
    </source>
</evidence>
<reference evidence="2" key="1">
    <citation type="submission" date="2022-08" db="EMBL/GenBank/DDBJ databases">
        <title>Genome analysis of Corynebacteriales strain.</title>
        <authorList>
            <person name="Lee S.D."/>
        </authorList>
    </citation>
    <scope>NUCLEOTIDE SEQUENCE</scope>
    <source>
        <strain evidence="2">D3-21</strain>
    </source>
</reference>
<organism evidence="2 3">
    <name type="scientific">Speluncibacter jeojiensis</name>
    <dbReference type="NCBI Taxonomy" id="2710754"/>
    <lineage>
        <taxon>Bacteria</taxon>
        <taxon>Bacillati</taxon>
        <taxon>Actinomycetota</taxon>
        <taxon>Actinomycetes</taxon>
        <taxon>Mycobacteriales</taxon>
        <taxon>Speluncibacteraceae</taxon>
        <taxon>Speluncibacter</taxon>
    </lineage>
</organism>
<gene>
    <name evidence="2" type="ORF">NVS88_16800</name>
</gene>
<dbReference type="GO" id="GO:0008270">
    <property type="term" value="F:zinc ion binding"/>
    <property type="evidence" value="ECO:0007669"/>
    <property type="project" value="InterPro"/>
</dbReference>
<proteinExistence type="predicted"/>
<protein>
    <submittedName>
        <fullName evidence="2">UBP-type zinc finger domain-containing protein</fullName>
    </submittedName>
</protein>
<accession>A0A9X4M1C7</accession>
<keyword evidence="3" id="KW-1185">Reference proteome</keyword>
<sequence length="103" mass="11516">MLWRRRDRTRSDAPEEACTHLADAAAADDPAPLTPDGCQECLRLGEQAWAHLRMCLTCGHIGCCDSSPHRHATAHHHATGHPVMRSFEPGESWRWCYVDEVVG</sequence>
<dbReference type="InterPro" id="IPR001607">
    <property type="entry name" value="Znf_UBP"/>
</dbReference>
<dbReference type="PROSITE" id="PS50271">
    <property type="entry name" value="ZF_UBP"/>
    <property type="match status" value="1"/>
</dbReference>